<reference evidence="1" key="3">
    <citation type="submission" date="2025-09" db="UniProtKB">
        <authorList>
            <consortium name="Ensembl"/>
        </authorList>
    </citation>
    <scope>IDENTIFICATION</scope>
</reference>
<dbReference type="STRING" id="51511.ENSCSAVP00000011267"/>
<reference evidence="2" key="1">
    <citation type="submission" date="2003-08" db="EMBL/GenBank/DDBJ databases">
        <authorList>
            <person name="Birren B."/>
            <person name="Nusbaum C."/>
            <person name="Abebe A."/>
            <person name="Abouelleil A."/>
            <person name="Adekoya E."/>
            <person name="Ait-zahra M."/>
            <person name="Allen N."/>
            <person name="Allen T."/>
            <person name="An P."/>
            <person name="Anderson M."/>
            <person name="Anderson S."/>
            <person name="Arachchi H."/>
            <person name="Armbruster J."/>
            <person name="Bachantsang P."/>
            <person name="Baldwin J."/>
            <person name="Barry A."/>
            <person name="Bayul T."/>
            <person name="Blitshsteyn B."/>
            <person name="Bloom T."/>
            <person name="Blye J."/>
            <person name="Boguslavskiy L."/>
            <person name="Borowsky M."/>
            <person name="Boukhgalter B."/>
            <person name="Brunache A."/>
            <person name="Butler J."/>
            <person name="Calixte N."/>
            <person name="Calvo S."/>
            <person name="Camarata J."/>
            <person name="Campo K."/>
            <person name="Chang J."/>
            <person name="Cheshatsang Y."/>
            <person name="Citroen M."/>
            <person name="Collymore A."/>
            <person name="Considine T."/>
            <person name="Cook A."/>
            <person name="Cooke P."/>
            <person name="Corum B."/>
            <person name="Cuomo C."/>
            <person name="David R."/>
            <person name="Dawoe T."/>
            <person name="Degray S."/>
            <person name="Dodge S."/>
            <person name="Dooley K."/>
            <person name="Dorje P."/>
            <person name="Dorjee K."/>
            <person name="Dorris L."/>
            <person name="Duffey N."/>
            <person name="Dupes A."/>
            <person name="Elkins T."/>
            <person name="Engels R."/>
            <person name="Erickson J."/>
            <person name="Farina A."/>
            <person name="Faro S."/>
            <person name="Ferreira P."/>
            <person name="Fischer H."/>
            <person name="Fitzgerald M."/>
            <person name="Foley K."/>
            <person name="Gage D."/>
            <person name="Galagan J."/>
            <person name="Gearin G."/>
            <person name="Gnerre S."/>
            <person name="Gnirke A."/>
            <person name="Goyette A."/>
            <person name="Graham J."/>
            <person name="Grandbois E."/>
            <person name="Gyaltsen K."/>
            <person name="Hafez N."/>
            <person name="Hagopian D."/>
            <person name="Hagos B."/>
            <person name="Hall J."/>
            <person name="Hatcher B."/>
            <person name="Heller A."/>
            <person name="Higgins H."/>
            <person name="Honan T."/>
            <person name="Horn A."/>
            <person name="Houde N."/>
            <person name="Hughes L."/>
            <person name="Hulme W."/>
            <person name="Husby E."/>
            <person name="Iliev I."/>
            <person name="Jaffe D."/>
            <person name="Jones C."/>
            <person name="Kamal M."/>
            <person name="Kamat A."/>
            <person name="Kamvysselis M."/>
            <person name="Karlsson E."/>
            <person name="Kells C."/>
            <person name="Kieu A."/>
            <person name="Kisner P."/>
            <person name="Kodira C."/>
            <person name="Kulbokas E."/>
            <person name="Labutti K."/>
            <person name="Lama D."/>
            <person name="Landers T."/>
            <person name="Leger J."/>
            <person name="Levine S."/>
            <person name="Lewis D."/>
            <person name="Lewis T."/>
            <person name="Lindblad-toh K."/>
            <person name="Liu X."/>
            <person name="Lokyitsang T."/>
            <person name="Lokyitsang Y."/>
            <person name="Lucien O."/>
            <person name="Lui A."/>
            <person name="Ma L.J."/>
            <person name="Mabbitt R."/>
            <person name="Macdonald J."/>
            <person name="Maclean C."/>
            <person name="Major J."/>
            <person name="Manning J."/>
            <person name="Marabella R."/>
            <person name="Maru K."/>
            <person name="Matthews C."/>
            <person name="Mauceli E."/>
            <person name="Mccarthy M."/>
            <person name="Mcdonough S."/>
            <person name="Mcghee T."/>
            <person name="Meldrim J."/>
            <person name="Meneus L."/>
            <person name="Mesirov J."/>
            <person name="Mihalev A."/>
            <person name="Mihova T."/>
            <person name="Mikkelsen T."/>
            <person name="Mlenga V."/>
            <person name="Moru K."/>
            <person name="Mozes J."/>
            <person name="Mulrain L."/>
            <person name="Munson G."/>
            <person name="Naylor J."/>
            <person name="Newes C."/>
            <person name="Nguyen C."/>
            <person name="Nguyen N."/>
            <person name="Nguyen T."/>
            <person name="Nicol R."/>
            <person name="Nielsen C."/>
            <person name="Nizzari M."/>
            <person name="Norbu C."/>
            <person name="Norbu N."/>
            <person name="O'donnell P."/>
            <person name="Okoawo O."/>
            <person name="O'leary S."/>
            <person name="Omotosho B."/>
            <person name="O'neill K."/>
            <person name="Osman S."/>
            <person name="Parker S."/>
            <person name="Perrin D."/>
            <person name="Phunkhang P."/>
            <person name="Piqani B."/>
            <person name="Purcell S."/>
            <person name="Rachupka T."/>
            <person name="Ramasamy U."/>
            <person name="Rameau R."/>
            <person name="Ray V."/>
            <person name="Raymond C."/>
            <person name="Retta R."/>
            <person name="Richardson S."/>
            <person name="Rise C."/>
            <person name="Rodriguez J."/>
            <person name="Rogers J."/>
            <person name="Rogov P."/>
            <person name="Rutman M."/>
            <person name="Schupbach R."/>
            <person name="Seaman C."/>
            <person name="Settipalli S."/>
            <person name="Sharpe T."/>
            <person name="Sheridan J."/>
            <person name="Sherpa N."/>
            <person name="Shi J."/>
            <person name="Smirnov S."/>
            <person name="Smith C."/>
            <person name="Sougnez C."/>
            <person name="Spencer B."/>
            <person name="Stalker J."/>
            <person name="Stange-thomann N."/>
            <person name="Stavropoulos S."/>
            <person name="Stetson K."/>
            <person name="Stone C."/>
            <person name="Stone S."/>
            <person name="Stubbs M."/>
            <person name="Talamas J."/>
            <person name="Tchuinga P."/>
            <person name="Tenzing P."/>
            <person name="Tesfaye S."/>
            <person name="Theodore J."/>
            <person name="Thoulutsang Y."/>
            <person name="Topham K."/>
            <person name="Towey S."/>
            <person name="Tsamla T."/>
            <person name="Tsomo N."/>
            <person name="Vallee D."/>
            <person name="Vassiliev H."/>
            <person name="Venkataraman V."/>
            <person name="Vinson J."/>
            <person name="Vo A."/>
            <person name="Wade C."/>
            <person name="Wang S."/>
            <person name="Wangchuk T."/>
            <person name="Wangdi T."/>
            <person name="Whittaker C."/>
            <person name="Wilkinson J."/>
            <person name="Wu Y."/>
            <person name="Wyman D."/>
            <person name="Yadav S."/>
            <person name="Yang S."/>
            <person name="Yang X."/>
            <person name="Yeager S."/>
            <person name="Yee E."/>
            <person name="Young G."/>
            <person name="Zainoun J."/>
            <person name="Zembeck L."/>
            <person name="Zimmer A."/>
            <person name="Zody M."/>
            <person name="Lander E."/>
        </authorList>
    </citation>
    <scope>NUCLEOTIDE SEQUENCE [LARGE SCALE GENOMIC DNA]</scope>
</reference>
<organism evidence="1 2">
    <name type="scientific">Ciona savignyi</name>
    <name type="common">Pacific transparent sea squirt</name>
    <dbReference type="NCBI Taxonomy" id="51511"/>
    <lineage>
        <taxon>Eukaryota</taxon>
        <taxon>Metazoa</taxon>
        <taxon>Chordata</taxon>
        <taxon>Tunicata</taxon>
        <taxon>Ascidiacea</taxon>
        <taxon>Phlebobranchia</taxon>
        <taxon>Cionidae</taxon>
        <taxon>Ciona</taxon>
    </lineage>
</organism>
<dbReference type="GO" id="GO:0030027">
    <property type="term" value="C:lamellipodium"/>
    <property type="evidence" value="ECO:0007669"/>
    <property type="project" value="TreeGrafter"/>
</dbReference>
<dbReference type="GeneTree" id="ENSGT00390000002548"/>
<dbReference type="InterPro" id="IPR036322">
    <property type="entry name" value="WD40_repeat_dom_sf"/>
</dbReference>
<proteinExistence type="predicted"/>
<accession>H2Z105</accession>
<evidence type="ECO:0000313" key="1">
    <source>
        <dbReference type="Ensembl" id="ENSCSAVP00000011267.1"/>
    </source>
</evidence>
<dbReference type="GO" id="GO:0051015">
    <property type="term" value="F:actin filament binding"/>
    <property type="evidence" value="ECO:0007669"/>
    <property type="project" value="TreeGrafter"/>
</dbReference>
<dbReference type="AlphaFoldDB" id="H2Z105"/>
<dbReference type="InterPro" id="IPR015943">
    <property type="entry name" value="WD40/YVTN_repeat-like_dom_sf"/>
</dbReference>
<dbReference type="PANTHER" id="PTHR15435">
    <property type="entry name" value="KICSTOR COMPLEX PROTEIN KAPTIN"/>
    <property type="match status" value="1"/>
</dbReference>
<dbReference type="GO" id="GO:0034198">
    <property type="term" value="P:cellular response to amino acid starvation"/>
    <property type="evidence" value="ECO:0007669"/>
    <property type="project" value="TreeGrafter"/>
</dbReference>
<dbReference type="InterPro" id="IPR029982">
    <property type="entry name" value="Kptn"/>
</dbReference>
<dbReference type="PANTHER" id="PTHR15435:SF2">
    <property type="entry name" value="KICSTOR COMPLEX PROTEIN KAPTIN"/>
    <property type="match status" value="1"/>
</dbReference>
<sequence>CIHAMDPLDLFYEINFDHLPCQSNIYGVTKIAPTDSDPSTKILVALTKGKVHMCEYHVHSANLQKGSREMPLQYIPQDCNVVSIDSFHCDARGLIVGVTYSEESGEHFLNIYCNYSDNMPSHERDLEKVTHRPTFKNFALNFTPYQLTHRKVKRCGDEKRRSVFILLGVDKFHVYSQTTDNVEFIEDDTKHYFVELETCVSNPTYLDICSLNSTTRATVVGYANGKICLFLVNADENQIINSWSIQHSSIITQVKLFNRADNSDYTNFMLVVTSGREDAVVYFDIFIQGFKNPVILTLSGSGDVVTCCAVTSNKINNSMEIFIGTYDHRVLVYRDTTPAEPYTEIKPIWVRKFAHPVLKIEVCDMTGDSLTELVVFTTSGIHILQRNLDSLLNVYKNALKKLI</sequence>
<dbReference type="HOGENOM" id="CLU_037754_0_0_1"/>
<reference evidence="1" key="2">
    <citation type="submission" date="2025-08" db="UniProtKB">
        <authorList>
            <consortium name="Ensembl"/>
        </authorList>
    </citation>
    <scope>IDENTIFICATION</scope>
</reference>
<dbReference type="GO" id="GO:0015629">
    <property type="term" value="C:actin cytoskeleton"/>
    <property type="evidence" value="ECO:0007669"/>
    <property type="project" value="InterPro"/>
</dbReference>
<dbReference type="GO" id="GO:1904262">
    <property type="term" value="P:negative regulation of TORC1 signaling"/>
    <property type="evidence" value="ECO:0007669"/>
    <property type="project" value="TreeGrafter"/>
</dbReference>
<keyword evidence="2" id="KW-1185">Reference proteome</keyword>
<dbReference type="SUPFAM" id="SSF50978">
    <property type="entry name" value="WD40 repeat-like"/>
    <property type="match status" value="1"/>
</dbReference>
<dbReference type="eggNOG" id="ENOG502QTF2">
    <property type="taxonomic scope" value="Eukaryota"/>
</dbReference>
<dbReference type="Proteomes" id="UP000007875">
    <property type="component" value="Unassembled WGS sequence"/>
</dbReference>
<protein>
    <submittedName>
        <fullName evidence="1">Uncharacterized protein</fullName>
    </submittedName>
</protein>
<dbReference type="InParanoid" id="H2Z105"/>
<dbReference type="GO" id="GO:0007015">
    <property type="term" value="P:actin filament organization"/>
    <property type="evidence" value="ECO:0007669"/>
    <property type="project" value="InterPro"/>
</dbReference>
<dbReference type="Gene3D" id="2.130.10.10">
    <property type="entry name" value="YVTN repeat-like/Quinoprotein amine dehydrogenase"/>
    <property type="match status" value="1"/>
</dbReference>
<dbReference type="OMA" id="REDIHQT"/>
<name>H2Z105_CIOSA</name>
<dbReference type="Ensembl" id="ENSCSAVT00000011399.1">
    <property type="protein sequence ID" value="ENSCSAVP00000011267.1"/>
    <property type="gene ID" value="ENSCSAVG00000006593.1"/>
</dbReference>
<evidence type="ECO:0000313" key="2">
    <source>
        <dbReference type="Proteomes" id="UP000007875"/>
    </source>
</evidence>